<dbReference type="eggNOG" id="COG0511">
    <property type="taxonomic scope" value="Bacteria"/>
</dbReference>
<dbReference type="PANTHER" id="PTHR45266:SF3">
    <property type="entry name" value="OXALOACETATE DECARBOXYLASE ALPHA CHAIN"/>
    <property type="match status" value="1"/>
</dbReference>
<dbReference type="InterPro" id="IPR050709">
    <property type="entry name" value="Biotin_Carboxyl_Carrier/Decarb"/>
</dbReference>
<dbReference type="HOGENOM" id="CLU_016733_3_0_9"/>
<dbReference type="InterPro" id="IPR001249">
    <property type="entry name" value="AcCoA_biotinCC"/>
</dbReference>
<organism evidence="10 11">
    <name type="scientific">Oenococcus kitaharae DSM 17330</name>
    <dbReference type="NCBI Taxonomy" id="1045004"/>
    <lineage>
        <taxon>Bacteria</taxon>
        <taxon>Bacillati</taxon>
        <taxon>Bacillota</taxon>
        <taxon>Bacilli</taxon>
        <taxon>Lactobacillales</taxon>
        <taxon>Lactobacillaceae</taxon>
        <taxon>Oenococcus</taxon>
    </lineage>
</organism>
<keyword evidence="6 8" id="KW-0275">Fatty acid biosynthesis</keyword>
<dbReference type="InterPro" id="IPR001882">
    <property type="entry name" value="Biotin_BS"/>
</dbReference>
<dbReference type="PATRIC" id="fig|1045004.4.peg.1216"/>
<evidence type="ECO:0000256" key="7">
    <source>
        <dbReference type="ARBA" id="ARBA00023267"/>
    </source>
</evidence>
<reference evidence="10 11" key="1">
    <citation type="journal article" date="2012" name="PLoS ONE">
        <title>Functional divergence in the genus oenococcus as predicted by genome sequencing of the newly-described species, Oenococcus kitaharae.</title>
        <authorList>
            <person name="Borneman A.R."/>
            <person name="McCarthy J.M."/>
            <person name="Chambers P.J."/>
            <person name="Bartowsky E.J."/>
        </authorList>
    </citation>
    <scope>NUCLEOTIDE SEQUENCE [LARGE SCALE GENOMIC DNA]</scope>
    <source>
        <strain evidence="11">DSM17330</strain>
    </source>
</reference>
<evidence type="ECO:0000259" key="9">
    <source>
        <dbReference type="PROSITE" id="PS50968"/>
    </source>
</evidence>
<evidence type="ECO:0000256" key="4">
    <source>
        <dbReference type="ARBA" id="ARBA00022832"/>
    </source>
</evidence>
<keyword evidence="3 8" id="KW-0444">Lipid biosynthesis</keyword>
<accession>G9WFM4</accession>
<name>G9WFM4_9LACO</name>
<dbReference type="PROSITE" id="PS50968">
    <property type="entry name" value="BIOTINYL_LIPOYL"/>
    <property type="match status" value="1"/>
</dbReference>
<evidence type="ECO:0000256" key="6">
    <source>
        <dbReference type="ARBA" id="ARBA00023160"/>
    </source>
</evidence>
<sequence>MKIAHLKKIIQVFNQSGLNSLEINDYQGQIRLTKESDTHTQTPVVSETTDKSVTPDDTFTIKAPFVGTFYTAPGPDQAAFVKVGDQVTKGQTVAIIEAMKMMNEVKALQDGRINDILVVDGSTVEYDQALFALTKTGDAS</sequence>
<dbReference type="InterPro" id="IPR011053">
    <property type="entry name" value="Single_hybrid_motif"/>
</dbReference>
<dbReference type="GO" id="GO:0003989">
    <property type="term" value="F:acetyl-CoA carboxylase activity"/>
    <property type="evidence" value="ECO:0007669"/>
    <property type="project" value="InterPro"/>
</dbReference>
<evidence type="ECO:0000256" key="1">
    <source>
        <dbReference type="ARBA" id="ARBA00005194"/>
    </source>
</evidence>
<dbReference type="EMBL" id="AFVZ01000001">
    <property type="protein sequence ID" value="EHN59316.1"/>
    <property type="molecule type" value="Genomic_DNA"/>
</dbReference>
<evidence type="ECO:0000256" key="2">
    <source>
        <dbReference type="ARBA" id="ARBA00017562"/>
    </source>
</evidence>
<dbReference type="Proteomes" id="UP000004959">
    <property type="component" value="Chromosome"/>
</dbReference>
<feature type="domain" description="Lipoyl-binding" evidence="9">
    <location>
        <begin position="58"/>
        <end position="134"/>
    </location>
</feature>
<comment type="caution">
    <text evidence="10">The sequence shown here is derived from an EMBL/GenBank/DDBJ whole genome shotgun (WGS) entry which is preliminary data.</text>
</comment>
<dbReference type="CDD" id="cd06850">
    <property type="entry name" value="biotinyl_domain"/>
    <property type="match status" value="1"/>
</dbReference>
<comment type="function">
    <text evidence="8">This protein is a component of the acetyl coenzyme A carboxylase complex; first, biotin carboxylase catalyzes the carboxylation of the carrier protein and then the transcarboxylase transfers the carboxyl group to form malonyl-CoA.</text>
</comment>
<dbReference type="PRINTS" id="PR01071">
    <property type="entry name" value="ACOABIOTINCC"/>
</dbReference>
<evidence type="ECO:0000256" key="5">
    <source>
        <dbReference type="ARBA" id="ARBA00023098"/>
    </source>
</evidence>
<evidence type="ECO:0000313" key="10">
    <source>
        <dbReference type="EMBL" id="EHN59316.1"/>
    </source>
</evidence>
<dbReference type="SUPFAM" id="SSF51230">
    <property type="entry name" value="Single hybrid motif"/>
    <property type="match status" value="1"/>
</dbReference>
<evidence type="ECO:0000256" key="3">
    <source>
        <dbReference type="ARBA" id="ARBA00022516"/>
    </source>
</evidence>
<dbReference type="Pfam" id="PF00364">
    <property type="entry name" value="Biotin_lipoyl"/>
    <property type="match status" value="1"/>
</dbReference>
<dbReference type="STRING" id="336988.NT96_07170"/>
<dbReference type="RefSeq" id="WP_007746162.1">
    <property type="nucleotide sequence ID" value="NZ_CM001398.1"/>
</dbReference>
<keyword evidence="5 8" id="KW-0443">Lipid metabolism</keyword>
<dbReference type="GO" id="GO:0006633">
    <property type="term" value="P:fatty acid biosynthetic process"/>
    <property type="evidence" value="ECO:0007669"/>
    <property type="project" value="UniProtKB-UniPathway"/>
</dbReference>
<dbReference type="InterPro" id="IPR000089">
    <property type="entry name" value="Biotin_lipoyl"/>
</dbReference>
<protein>
    <recommendedName>
        <fullName evidence="2 8">Biotin carboxyl carrier protein of acetyl-CoA carboxylase</fullName>
    </recommendedName>
</protein>
<evidence type="ECO:0000256" key="8">
    <source>
        <dbReference type="RuleBase" id="RU364072"/>
    </source>
</evidence>
<proteinExistence type="predicted"/>
<gene>
    <name evidence="10" type="ORF">OKIT_1233</name>
</gene>
<dbReference type="AlphaFoldDB" id="G9WFM4"/>
<dbReference type="Gene3D" id="2.40.50.100">
    <property type="match status" value="1"/>
</dbReference>
<keyword evidence="11" id="KW-1185">Reference proteome</keyword>
<evidence type="ECO:0000313" key="11">
    <source>
        <dbReference type="Proteomes" id="UP000004959"/>
    </source>
</evidence>
<keyword evidence="7 8" id="KW-0092">Biotin</keyword>
<dbReference type="UniPathway" id="UPA00094"/>
<dbReference type="GO" id="GO:0009317">
    <property type="term" value="C:acetyl-CoA carboxylase complex"/>
    <property type="evidence" value="ECO:0007669"/>
    <property type="project" value="InterPro"/>
</dbReference>
<comment type="pathway">
    <text evidence="1 8">Lipid metabolism; fatty acid biosynthesis.</text>
</comment>
<keyword evidence="4 8" id="KW-0276">Fatty acid metabolism</keyword>
<dbReference type="FunFam" id="2.40.50.100:FF:000003">
    <property type="entry name" value="Acetyl-CoA carboxylase biotin carboxyl carrier protein"/>
    <property type="match status" value="1"/>
</dbReference>
<dbReference type="PANTHER" id="PTHR45266">
    <property type="entry name" value="OXALOACETATE DECARBOXYLASE ALPHA CHAIN"/>
    <property type="match status" value="1"/>
</dbReference>
<dbReference type="OrthoDB" id="9811735at2"/>
<dbReference type="PROSITE" id="PS00188">
    <property type="entry name" value="BIOTIN"/>
    <property type="match status" value="1"/>
</dbReference>